<feature type="region of interest" description="Disordered" evidence="1">
    <location>
        <begin position="56"/>
        <end position="75"/>
    </location>
</feature>
<keyword evidence="2" id="KW-0732">Signal</keyword>
<comment type="caution">
    <text evidence="3">The sequence shown here is derived from an EMBL/GenBank/DDBJ whole genome shotgun (WGS) entry which is preliminary data.</text>
</comment>
<evidence type="ECO:0000256" key="2">
    <source>
        <dbReference type="SAM" id="SignalP"/>
    </source>
</evidence>
<keyword evidence="4" id="KW-1185">Reference proteome</keyword>
<feature type="region of interest" description="Disordered" evidence="1">
    <location>
        <begin position="83"/>
        <end position="106"/>
    </location>
</feature>
<gene>
    <name evidence="3" type="ORF">PsYK624_123900</name>
</gene>
<evidence type="ECO:0000313" key="3">
    <source>
        <dbReference type="EMBL" id="GJE96197.1"/>
    </source>
</evidence>
<feature type="signal peptide" evidence="2">
    <location>
        <begin position="1"/>
        <end position="21"/>
    </location>
</feature>
<dbReference type="Proteomes" id="UP000703269">
    <property type="component" value="Unassembled WGS sequence"/>
</dbReference>
<organism evidence="3 4">
    <name type="scientific">Phanerochaete sordida</name>
    <dbReference type="NCBI Taxonomy" id="48140"/>
    <lineage>
        <taxon>Eukaryota</taxon>
        <taxon>Fungi</taxon>
        <taxon>Dikarya</taxon>
        <taxon>Basidiomycota</taxon>
        <taxon>Agaricomycotina</taxon>
        <taxon>Agaricomycetes</taxon>
        <taxon>Polyporales</taxon>
        <taxon>Phanerochaetaceae</taxon>
        <taxon>Phanerochaete</taxon>
    </lineage>
</organism>
<reference evidence="3 4" key="1">
    <citation type="submission" date="2021-08" db="EMBL/GenBank/DDBJ databases">
        <title>Draft Genome Sequence of Phanerochaete sordida strain YK-624.</title>
        <authorList>
            <person name="Mori T."/>
            <person name="Dohra H."/>
            <person name="Suzuki T."/>
            <person name="Kawagishi H."/>
            <person name="Hirai H."/>
        </authorList>
    </citation>
    <scope>NUCLEOTIDE SEQUENCE [LARGE SCALE GENOMIC DNA]</scope>
    <source>
        <strain evidence="3 4">YK-624</strain>
    </source>
</reference>
<feature type="compositionally biased region" description="Basic and acidic residues" evidence="1">
    <location>
        <begin position="90"/>
        <end position="106"/>
    </location>
</feature>
<dbReference type="OrthoDB" id="2804213at2759"/>
<feature type="chain" id="PRO_5040186930" evidence="2">
    <location>
        <begin position="22"/>
        <end position="106"/>
    </location>
</feature>
<feature type="compositionally biased region" description="Basic and acidic residues" evidence="1">
    <location>
        <begin position="60"/>
        <end position="75"/>
    </location>
</feature>
<sequence>MLMRDGTICFVSVFAMNLAQLIVFQATEENSLTSFICTVTPILVSRFVFNIREVATSRGPEPEDPHEDSTELARPLDVEWRASTTCGSHSETDFNDRVEAPDTRHS</sequence>
<protein>
    <submittedName>
        <fullName evidence="3">Uncharacterized protein</fullName>
    </submittedName>
</protein>
<accession>A0A9P3GJA0</accession>
<proteinExistence type="predicted"/>
<evidence type="ECO:0000313" key="4">
    <source>
        <dbReference type="Proteomes" id="UP000703269"/>
    </source>
</evidence>
<dbReference type="AlphaFoldDB" id="A0A9P3GJA0"/>
<evidence type="ECO:0000256" key="1">
    <source>
        <dbReference type="SAM" id="MobiDB-lite"/>
    </source>
</evidence>
<dbReference type="EMBL" id="BPQB01000057">
    <property type="protein sequence ID" value="GJE96197.1"/>
    <property type="molecule type" value="Genomic_DNA"/>
</dbReference>
<name>A0A9P3GJA0_9APHY</name>